<comment type="catalytic activity">
    <reaction evidence="1">
        <text>Catalyzes the rearrangement of -S-S- bonds in proteins.</text>
        <dbReference type="EC" id="5.3.4.1"/>
    </reaction>
</comment>
<keyword evidence="10" id="KW-0676">Redox-active center</keyword>
<evidence type="ECO:0000313" key="13">
    <source>
        <dbReference type="Proteomes" id="UP000823561"/>
    </source>
</evidence>
<keyword evidence="5 11" id="KW-0732">Signal</keyword>
<feature type="signal peptide" evidence="11">
    <location>
        <begin position="1"/>
        <end position="18"/>
    </location>
</feature>
<dbReference type="EC" id="5.3.4.1" evidence="4"/>
<keyword evidence="9" id="KW-0413">Isomerase</keyword>
<dbReference type="PANTHER" id="PTHR18929:SF253">
    <property type="entry name" value="ENDOPLASMIC RETICULUM RESIDENT PROTEIN 27"/>
    <property type="match status" value="1"/>
</dbReference>
<evidence type="ECO:0000256" key="1">
    <source>
        <dbReference type="ARBA" id="ARBA00001182"/>
    </source>
</evidence>
<dbReference type="Pfam" id="PF13848">
    <property type="entry name" value="Thioredoxin_6"/>
    <property type="match status" value="1"/>
</dbReference>
<dbReference type="SUPFAM" id="SSF52833">
    <property type="entry name" value="Thioredoxin-like"/>
    <property type="match status" value="2"/>
</dbReference>
<dbReference type="GO" id="GO:0006457">
    <property type="term" value="P:protein folding"/>
    <property type="evidence" value="ECO:0007669"/>
    <property type="project" value="TreeGrafter"/>
</dbReference>
<evidence type="ECO:0000256" key="6">
    <source>
        <dbReference type="ARBA" id="ARBA00022737"/>
    </source>
</evidence>
<evidence type="ECO:0000256" key="3">
    <source>
        <dbReference type="ARBA" id="ARBA00006347"/>
    </source>
</evidence>
<evidence type="ECO:0000256" key="7">
    <source>
        <dbReference type="ARBA" id="ARBA00022824"/>
    </source>
</evidence>
<dbReference type="PANTHER" id="PTHR18929">
    <property type="entry name" value="PROTEIN DISULFIDE ISOMERASE"/>
    <property type="match status" value="1"/>
</dbReference>
<evidence type="ECO:0000256" key="8">
    <source>
        <dbReference type="ARBA" id="ARBA00023157"/>
    </source>
</evidence>
<dbReference type="Gene3D" id="3.40.30.10">
    <property type="entry name" value="Glutaredoxin"/>
    <property type="match status" value="2"/>
</dbReference>
<dbReference type="CDD" id="cd02981">
    <property type="entry name" value="PDI_b_family"/>
    <property type="match status" value="1"/>
</dbReference>
<keyword evidence="13" id="KW-1185">Reference proteome</keyword>
<sequence length="263" mass="29062">MKTLLVVVFSLLTVCILADVTDEEAPSDDALPRLTDVEAVEAFLDSDDVAVIGFFEGKESYGYKEFLEAAKAVKSIPVALCSDKEVWANYSIATDTISIFRKADVGQENLQLSDAKKVDADGLTRFIKMNNVRYITEYNQVTAVGLFQSRVKTHILLFANRGSADYSKLQKRLGAVAPDFSGKFLFVLVNGAVKGNERSLGYFGLTSRDLPRLGLYDSDLDKKWLMPKGDITKDAVRAFCQSFLDGELQETKEAGQPEAKTEL</sequence>
<evidence type="ECO:0000256" key="2">
    <source>
        <dbReference type="ARBA" id="ARBA00004319"/>
    </source>
</evidence>
<evidence type="ECO:0000256" key="11">
    <source>
        <dbReference type="SAM" id="SignalP"/>
    </source>
</evidence>
<reference evidence="12" key="1">
    <citation type="submission" date="2020-10" db="EMBL/GenBank/DDBJ databases">
        <title>Chromosome-scale genome assembly of the Allis shad, Alosa alosa.</title>
        <authorList>
            <person name="Margot Z."/>
            <person name="Christophe K."/>
            <person name="Cabau C."/>
            <person name="Louis A."/>
            <person name="Berthelot C."/>
            <person name="Parey E."/>
            <person name="Roest Crollius H."/>
            <person name="Montfort J."/>
            <person name="Robinson-Rechavi M."/>
            <person name="Bucao C."/>
            <person name="Bouchez O."/>
            <person name="Gislard M."/>
            <person name="Lluch J."/>
            <person name="Milhes M."/>
            <person name="Lampietro C."/>
            <person name="Lopez Roques C."/>
            <person name="Donnadieu C."/>
            <person name="Braasch I."/>
            <person name="Desvignes T."/>
            <person name="Postlethwait J."/>
            <person name="Bobe J."/>
            <person name="Guiguen Y."/>
        </authorList>
    </citation>
    <scope>NUCLEOTIDE SEQUENCE</scope>
    <source>
        <strain evidence="12">M-15738</strain>
        <tissue evidence="12">Blood</tissue>
    </source>
</reference>
<dbReference type="Proteomes" id="UP000823561">
    <property type="component" value="Chromosome 7"/>
</dbReference>
<comment type="subcellular location">
    <subcellularLocation>
        <location evidence="2">Endoplasmic reticulum lumen</location>
    </subcellularLocation>
</comment>
<comment type="caution">
    <text evidence="12">The sequence shown here is derived from an EMBL/GenBank/DDBJ whole genome shotgun (WGS) entry which is preliminary data.</text>
</comment>
<dbReference type="FunFam" id="3.40.30.10:FF:000042">
    <property type="entry name" value="protein disulfide-isomerase A2"/>
    <property type="match status" value="1"/>
</dbReference>
<keyword evidence="7" id="KW-0256">Endoplasmic reticulum</keyword>
<dbReference type="GO" id="GO:0003756">
    <property type="term" value="F:protein disulfide isomerase activity"/>
    <property type="evidence" value="ECO:0007669"/>
    <property type="project" value="UniProtKB-EC"/>
</dbReference>
<dbReference type="GO" id="GO:0034976">
    <property type="term" value="P:response to endoplasmic reticulum stress"/>
    <property type="evidence" value="ECO:0007669"/>
    <property type="project" value="TreeGrafter"/>
</dbReference>
<evidence type="ECO:0000313" key="12">
    <source>
        <dbReference type="EMBL" id="KAG5278823.1"/>
    </source>
</evidence>
<comment type="similarity">
    <text evidence="3">Belongs to the protein disulfide isomerase family.</text>
</comment>
<dbReference type="GO" id="GO:0005788">
    <property type="term" value="C:endoplasmic reticulum lumen"/>
    <property type="evidence" value="ECO:0007669"/>
    <property type="project" value="UniProtKB-SubCell"/>
</dbReference>
<keyword evidence="8" id="KW-1015">Disulfide bond</keyword>
<proteinExistence type="inferred from homology"/>
<accession>A0AAV6GUK5</accession>
<feature type="chain" id="PRO_5043921780" description="protein disulfide-isomerase" evidence="11">
    <location>
        <begin position="19"/>
        <end position="263"/>
    </location>
</feature>
<keyword evidence="6" id="KW-0677">Repeat</keyword>
<protein>
    <recommendedName>
        <fullName evidence="4">protein disulfide-isomerase</fullName>
        <ecNumber evidence="4">5.3.4.1</ecNumber>
    </recommendedName>
</protein>
<dbReference type="CDD" id="cd02982">
    <property type="entry name" value="PDI_b'_family"/>
    <property type="match status" value="1"/>
</dbReference>
<evidence type="ECO:0000256" key="9">
    <source>
        <dbReference type="ARBA" id="ARBA00023235"/>
    </source>
</evidence>
<evidence type="ECO:0000256" key="10">
    <source>
        <dbReference type="ARBA" id="ARBA00023284"/>
    </source>
</evidence>
<dbReference type="AlphaFoldDB" id="A0AAV6GUK5"/>
<gene>
    <name evidence="12" type="ORF">AALO_G00103130</name>
</gene>
<dbReference type="EMBL" id="JADWDJ010000007">
    <property type="protein sequence ID" value="KAG5278823.1"/>
    <property type="molecule type" value="Genomic_DNA"/>
</dbReference>
<organism evidence="12 13">
    <name type="scientific">Alosa alosa</name>
    <name type="common">allis shad</name>
    <dbReference type="NCBI Taxonomy" id="278164"/>
    <lineage>
        <taxon>Eukaryota</taxon>
        <taxon>Metazoa</taxon>
        <taxon>Chordata</taxon>
        <taxon>Craniata</taxon>
        <taxon>Vertebrata</taxon>
        <taxon>Euteleostomi</taxon>
        <taxon>Actinopterygii</taxon>
        <taxon>Neopterygii</taxon>
        <taxon>Teleostei</taxon>
        <taxon>Clupei</taxon>
        <taxon>Clupeiformes</taxon>
        <taxon>Clupeoidei</taxon>
        <taxon>Clupeidae</taxon>
        <taxon>Alosa</taxon>
    </lineage>
</organism>
<evidence type="ECO:0000256" key="5">
    <source>
        <dbReference type="ARBA" id="ARBA00022729"/>
    </source>
</evidence>
<name>A0AAV6GUK5_9TELE</name>
<dbReference type="InterPro" id="IPR036249">
    <property type="entry name" value="Thioredoxin-like_sf"/>
</dbReference>
<evidence type="ECO:0000256" key="4">
    <source>
        <dbReference type="ARBA" id="ARBA00012723"/>
    </source>
</evidence>